<dbReference type="CDD" id="cd18095">
    <property type="entry name" value="SpoU-like_rRNA-MTase"/>
    <property type="match status" value="1"/>
</dbReference>
<dbReference type="Gene3D" id="3.30.1330.30">
    <property type="match status" value="1"/>
</dbReference>
<keyword evidence="6" id="KW-1185">Reference proteome</keyword>
<dbReference type="InterPro" id="IPR001537">
    <property type="entry name" value="SpoU_MeTrfase"/>
</dbReference>
<evidence type="ECO:0000256" key="1">
    <source>
        <dbReference type="ARBA" id="ARBA00007228"/>
    </source>
</evidence>
<name>A0A556PPX0_9BACI</name>
<evidence type="ECO:0000313" key="6">
    <source>
        <dbReference type="Proteomes" id="UP000316425"/>
    </source>
</evidence>
<dbReference type="InterPro" id="IPR051259">
    <property type="entry name" value="rRNA_Methyltransferase"/>
</dbReference>
<accession>A0A556PPX0</accession>
<dbReference type="Pfam" id="PF22435">
    <property type="entry name" value="MRM3-like_sub_bind"/>
    <property type="match status" value="1"/>
</dbReference>
<dbReference type="GO" id="GO:0008173">
    <property type="term" value="F:RNA methyltransferase activity"/>
    <property type="evidence" value="ECO:0007669"/>
    <property type="project" value="InterPro"/>
</dbReference>
<dbReference type="SUPFAM" id="SSF75217">
    <property type="entry name" value="alpha/beta knot"/>
    <property type="match status" value="1"/>
</dbReference>
<dbReference type="SUPFAM" id="SSF55315">
    <property type="entry name" value="L30e-like"/>
    <property type="match status" value="1"/>
</dbReference>
<dbReference type="InterPro" id="IPR029028">
    <property type="entry name" value="Alpha/beta_knot_MTases"/>
</dbReference>
<protein>
    <submittedName>
        <fullName evidence="5">RNA methyltransferase</fullName>
    </submittedName>
</protein>
<evidence type="ECO:0000256" key="3">
    <source>
        <dbReference type="ARBA" id="ARBA00022679"/>
    </source>
</evidence>
<evidence type="ECO:0000313" key="5">
    <source>
        <dbReference type="EMBL" id="TSJ66436.1"/>
    </source>
</evidence>
<proteinExistence type="inferred from homology"/>
<reference evidence="5 6" key="1">
    <citation type="submission" date="2019-07" db="EMBL/GenBank/DDBJ databases">
        <title>Allobacillus sp. nov. SKP isolated from shrimp paste of Euphausiacea.</title>
        <authorList>
            <person name="Kanchanasin P."/>
            <person name="Tanasupawat S."/>
            <person name="Shi W."/>
            <person name="Wu L."/>
            <person name="Ma J."/>
        </authorList>
    </citation>
    <scope>NUCLEOTIDE SEQUENCE [LARGE SCALE GENOMIC DNA]</scope>
    <source>
        <strain evidence="5 6">SKP4-8</strain>
    </source>
</reference>
<keyword evidence="3 5" id="KW-0808">Transferase</keyword>
<sequence>MIESKQNQRVKAWKKLSQKKHRDREGLFLVEGWHLVEEAVKSDWTIDTLIVEDGVEVTDEWSTLPVEYVSSPVMKEISQTETPQGIAAVVRQKEWQIDQPRRVLMLDQVQDPGNVGTIIRSGLAFGVEVVILGKGTVDLYNEKVVRATQGALFHLPVIQSDLFEWLNKREVAVYGTALDEQAKALPEIKPPEAFAIILGNEGMGVQPSLLERCDETIYIPQEVKAESLNVGIAASVILYHFRYVT</sequence>
<dbReference type="PANTHER" id="PTHR43191:SF2">
    <property type="entry name" value="RRNA METHYLTRANSFERASE 3, MITOCHONDRIAL"/>
    <property type="match status" value="1"/>
</dbReference>
<dbReference type="InterPro" id="IPR029064">
    <property type="entry name" value="Ribosomal_eL30-like_sf"/>
</dbReference>
<dbReference type="GO" id="GO:0032259">
    <property type="term" value="P:methylation"/>
    <property type="evidence" value="ECO:0007669"/>
    <property type="project" value="UniProtKB-KW"/>
</dbReference>
<dbReference type="GO" id="GO:0005737">
    <property type="term" value="C:cytoplasm"/>
    <property type="evidence" value="ECO:0007669"/>
    <property type="project" value="UniProtKB-ARBA"/>
</dbReference>
<comment type="similarity">
    <text evidence="1">Belongs to the class IV-like SAM-binding methyltransferase superfamily. RNA methyltransferase TrmH family.</text>
</comment>
<dbReference type="AlphaFoldDB" id="A0A556PPX0"/>
<dbReference type="GO" id="GO:0003723">
    <property type="term" value="F:RNA binding"/>
    <property type="evidence" value="ECO:0007669"/>
    <property type="project" value="InterPro"/>
</dbReference>
<feature type="domain" description="RNA 2-O ribose methyltransferase substrate binding" evidence="4">
    <location>
        <begin position="29"/>
        <end position="96"/>
    </location>
</feature>
<dbReference type="Pfam" id="PF00588">
    <property type="entry name" value="SpoU_methylase"/>
    <property type="match status" value="1"/>
</dbReference>
<organism evidence="5 6">
    <name type="scientific">Allobacillus salarius</name>
    <dbReference type="NCBI Taxonomy" id="1955272"/>
    <lineage>
        <taxon>Bacteria</taxon>
        <taxon>Bacillati</taxon>
        <taxon>Bacillota</taxon>
        <taxon>Bacilli</taxon>
        <taxon>Bacillales</taxon>
        <taxon>Bacillaceae</taxon>
        <taxon>Allobacillus</taxon>
    </lineage>
</organism>
<evidence type="ECO:0000259" key="4">
    <source>
        <dbReference type="SMART" id="SM00967"/>
    </source>
</evidence>
<dbReference type="Gene3D" id="3.40.1280.10">
    <property type="match status" value="1"/>
</dbReference>
<dbReference type="EMBL" id="VMHE01000004">
    <property type="protein sequence ID" value="TSJ66436.1"/>
    <property type="molecule type" value="Genomic_DNA"/>
</dbReference>
<dbReference type="Proteomes" id="UP000316425">
    <property type="component" value="Unassembled WGS sequence"/>
</dbReference>
<comment type="caution">
    <text evidence="5">The sequence shown here is derived from an EMBL/GenBank/DDBJ whole genome shotgun (WGS) entry which is preliminary data.</text>
</comment>
<gene>
    <name evidence="5" type="ORF">FPQ13_04055</name>
</gene>
<dbReference type="PANTHER" id="PTHR43191">
    <property type="entry name" value="RRNA METHYLTRANSFERASE 3"/>
    <property type="match status" value="1"/>
</dbReference>
<evidence type="ECO:0000256" key="2">
    <source>
        <dbReference type="ARBA" id="ARBA00022603"/>
    </source>
</evidence>
<dbReference type="RefSeq" id="WP_144088043.1">
    <property type="nucleotide sequence ID" value="NZ_VMHE01000004.1"/>
</dbReference>
<keyword evidence="2 5" id="KW-0489">Methyltransferase</keyword>
<dbReference type="SMART" id="SM00967">
    <property type="entry name" value="SpoU_sub_bind"/>
    <property type="match status" value="1"/>
</dbReference>
<dbReference type="OrthoDB" id="9794400at2"/>
<dbReference type="InterPro" id="IPR013123">
    <property type="entry name" value="SpoU_subst-bd"/>
</dbReference>
<dbReference type="GO" id="GO:0006396">
    <property type="term" value="P:RNA processing"/>
    <property type="evidence" value="ECO:0007669"/>
    <property type="project" value="InterPro"/>
</dbReference>
<dbReference type="InterPro" id="IPR029026">
    <property type="entry name" value="tRNA_m1G_MTases_N"/>
</dbReference>
<dbReference type="InterPro" id="IPR053888">
    <property type="entry name" value="MRM3-like_sub_bind"/>
</dbReference>